<name>A0A0E0DG64_9ORYZ</name>
<keyword evidence="2" id="KW-1185">Reference proteome</keyword>
<evidence type="ECO:0000313" key="1">
    <source>
        <dbReference type="EnsemblPlants" id="OMERI04G15710.1"/>
    </source>
</evidence>
<dbReference type="Proteomes" id="UP000008021">
    <property type="component" value="Chromosome 4"/>
</dbReference>
<protein>
    <submittedName>
        <fullName evidence="1">Uncharacterized protein</fullName>
    </submittedName>
</protein>
<dbReference type="Gramene" id="OMERI04G15710.1">
    <property type="protein sequence ID" value="OMERI04G15710.1"/>
    <property type="gene ID" value="OMERI04G15710"/>
</dbReference>
<dbReference type="AlphaFoldDB" id="A0A0E0DG64"/>
<proteinExistence type="predicted"/>
<reference evidence="1" key="1">
    <citation type="submission" date="2015-04" db="UniProtKB">
        <authorList>
            <consortium name="EnsemblPlants"/>
        </authorList>
    </citation>
    <scope>IDENTIFICATION</scope>
</reference>
<evidence type="ECO:0000313" key="2">
    <source>
        <dbReference type="Proteomes" id="UP000008021"/>
    </source>
</evidence>
<reference evidence="1" key="2">
    <citation type="submission" date="2018-05" db="EMBL/GenBank/DDBJ databases">
        <title>OmerRS3 (Oryza meridionalis Reference Sequence Version 3).</title>
        <authorList>
            <person name="Zhang J."/>
            <person name="Kudrna D."/>
            <person name="Lee S."/>
            <person name="Talag J."/>
            <person name="Welchert J."/>
            <person name="Wing R.A."/>
        </authorList>
    </citation>
    <scope>NUCLEOTIDE SEQUENCE [LARGE SCALE GENOMIC DNA]</scope>
    <source>
        <strain evidence="1">cv. OR44</strain>
    </source>
</reference>
<sequence length="80" mass="8663">MALRSDLVAAAGSVFPAVGRCQIVRGSLPACRLSCRRRGARRTRLPAIPVQGFSATVIMVKRHVSVPWRNLLLAEHTSGL</sequence>
<dbReference type="HOGENOM" id="CLU_2593843_0_0_1"/>
<organism evidence="1">
    <name type="scientific">Oryza meridionalis</name>
    <dbReference type="NCBI Taxonomy" id="40149"/>
    <lineage>
        <taxon>Eukaryota</taxon>
        <taxon>Viridiplantae</taxon>
        <taxon>Streptophyta</taxon>
        <taxon>Embryophyta</taxon>
        <taxon>Tracheophyta</taxon>
        <taxon>Spermatophyta</taxon>
        <taxon>Magnoliopsida</taxon>
        <taxon>Liliopsida</taxon>
        <taxon>Poales</taxon>
        <taxon>Poaceae</taxon>
        <taxon>BOP clade</taxon>
        <taxon>Oryzoideae</taxon>
        <taxon>Oryzeae</taxon>
        <taxon>Oryzinae</taxon>
        <taxon>Oryza</taxon>
    </lineage>
</organism>
<dbReference type="EnsemblPlants" id="OMERI04G15710.1">
    <property type="protein sequence ID" value="OMERI04G15710.1"/>
    <property type="gene ID" value="OMERI04G15710"/>
</dbReference>
<accession>A0A0E0DG64</accession>